<organism evidence="2 3">
    <name type="scientific">Aedes albopictus</name>
    <name type="common">Asian tiger mosquito</name>
    <name type="synonym">Stegomyia albopicta</name>
    <dbReference type="NCBI Taxonomy" id="7160"/>
    <lineage>
        <taxon>Eukaryota</taxon>
        <taxon>Metazoa</taxon>
        <taxon>Ecdysozoa</taxon>
        <taxon>Arthropoda</taxon>
        <taxon>Hexapoda</taxon>
        <taxon>Insecta</taxon>
        <taxon>Pterygota</taxon>
        <taxon>Neoptera</taxon>
        <taxon>Endopterygota</taxon>
        <taxon>Diptera</taxon>
        <taxon>Nematocera</taxon>
        <taxon>Culicoidea</taxon>
        <taxon>Culicidae</taxon>
        <taxon>Culicinae</taxon>
        <taxon>Aedini</taxon>
        <taxon>Aedes</taxon>
        <taxon>Stegomyia</taxon>
    </lineage>
</organism>
<dbReference type="RefSeq" id="XP_019553750.3">
    <property type="nucleotide sequence ID" value="XM_019698205.3"/>
</dbReference>
<proteinExistence type="predicted"/>
<feature type="region of interest" description="Disordered" evidence="1">
    <location>
        <begin position="63"/>
        <end position="92"/>
    </location>
</feature>
<protein>
    <recommendedName>
        <fullName evidence="4">Secreted protein</fullName>
    </recommendedName>
</protein>
<evidence type="ECO:0008006" key="4">
    <source>
        <dbReference type="Google" id="ProtNLM"/>
    </source>
</evidence>
<reference evidence="3" key="1">
    <citation type="journal article" date="2015" name="Proc. Natl. Acad. Sci. U.S.A.">
        <title>Genome sequence of the Asian Tiger mosquito, Aedes albopictus, reveals insights into its biology, genetics, and evolution.</title>
        <authorList>
            <person name="Chen X.G."/>
            <person name="Jiang X."/>
            <person name="Gu J."/>
            <person name="Xu M."/>
            <person name="Wu Y."/>
            <person name="Deng Y."/>
            <person name="Zhang C."/>
            <person name="Bonizzoni M."/>
            <person name="Dermauw W."/>
            <person name="Vontas J."/>
            <person name="Armbruster P."/>
            <person name="Huang X."/>
            <person name="Yang Y."/>
            <person name="Zhang H."/>
            <person name="He W."/>
            <person name="Peng H."/>
            <person name="Liu Y."/>
            <person name="Wu K."/>
            <person name="Chen J."/>
            <person name="Lirakis M."/>
            <person name="Topalis P."/>
            <person name="Van Leeuwen T."/>
            <person name="Hall A.B."/>
            <person name="Jiang X."/>
            <person name="Thorpe C."/>
            <person name="Mueller R.L."/>
            <person name="Sun C."/>
            <person name="Waterhouse R.M."/>
            <person name="Yan G."/>
            <person name="Tu Z.J."/>
            <person name="Fang X."/>
            <person name="James A.A."/>
        </authorList>
    </citation>
    <scope>NUCLEOTIDE SEQUENCE [LARGE SCALE GENOMIC DNA]</scope>
    <source>
        <strain evidence="3">Foshan</strain>
    </source>
</reference>
<dbReference type="EnsemblMetazoa" id="AALFPA23_007239.R9590">
    <property type="protein sequence ID" value="AALFPA23_007239.P9590"/>
    <property type="gene ID" value="AALFPA23_007239"/>
</dbReference>
<dbReference type="Proteomes" id="UP000069940">
    <property type="component" value="Unassembled WGS sequence"/>
</dbReference>
<sequence>MLDSLIGPLCIILFLLLMCAFAYCLKTCLEWIVKLISGNCIRRRSTVINVLVIEVEPAQDREQLVPKKNATPDLQAPSAEDSDLAQQEKQTELSERCDNLMHLLEGTGENINFSF</sequence>
<evidence type="ECO:0000313" key="3">
    <source>
        <dbReference type="Proteomes" id="UP000069940"/>
    </source>
</evidence>
<evidence type="ECO:0000256" key="1">
    <source>
        <dbReference type="SAM" id="MobiDB-lite"/>
    </source>
</evidence>
<reference evidence="2" key="2">
    <citation type="submission" date="2025-05" db="UniProtKB">
        <authorList>
            <consortium name="EnsemblMetazoa"/>
        </authorList>
    </citation>
    <scope>IDENTIFICATION</scope>
    <source>
        <strain evidence="2">Foshan</strain>
    </source>
</reference>
<evidence type="ECO:0000313" key="2">
    <source>
        <dbReference type="EnsemblMetazoa" id="AALFPA23_007239.P9590"/>
    </source>
</evidence>
<dbReference type="GeneID" id="109423277"/>
<accession>A0ABM1YA51</accession>
<keyword evidence="3" id="KW-1185">Reference proteome</keyword>
<name>A0ABM1YA51_AEDAL</name>